<reference evidence="3 4" key="1">
    <citation type="submission" date="2017-04" db="EMBL/GenBank/DDBJ databases">
        <title>Novel microbial lineages endemic to geothermal iron-oxide mats fill important gaps in the evolutionary history of Archaea.</title>
        <authorList>
            <person name="Jay Z.J."/>
            <person name="Beam J.P."/>
            <person name="Dlakic M."/>
            <person name="Rusch D.B."/>
            <person name="Kozubal M.A."/>
            <person name="Inskeep W.P."/>
        </authorList>
    </citation>
    <scope>NUCLEOTIDE SEQUENCE [LARGE SCALE GENOMIC DNA]</scope>
    <source>
        <strain evidence="3">BE_D</strain>
    </source>
</reference>
<organism evidence="3 4">
    <name type="scientific">Candidatus Marsarchaeota G1 archaeon BE_D</name>
    <dbReference type="NCBI Taxonomy" id="1978156"/>
    <lineage>
        <taxon>Archaea</taxon>
        <taxon>Candidatus Marsarchaeota</taxon>
        <taxon>Candidatus Marsarchaeota group 1</taxon>
    </lineage>
</organism>
<evidence type="ECO:0000313" key="3">
    <source>
        <dbReference type="EMBL" id="PSN85217.1"/>
    </source>
</evidence>
<dbReference type="InterPro" id="IPR010115">
    <property type="entry name" value="FbiA/CofD"/>
</dbReference>
<keyword evidence="1 3" id="KW-0808">Transferase</keyword>
<name>A0A2R6AFQ8_9ARCH</name>
<dbReference type="PANTHER" id="PTHR43007">
    <property type="entry name" value="2-PHOSPHO-L-LACTATE TRANSFERASE"/>
    <property type="match status" value="1"/>
</dbReference>
<dbReference type="Proteomes" id="UP000240569">
    <property type="component" value="Unassembled WGS sequence"/>
</dbReference>
<dbReference type="SUPFAM" id="SSF142338">
    <property type="entry name" value="CofD-like"/>
    <property type="match status" value="1"/>
</dbReference>
<evidence type="ECO:0000256" key="2">
    <source>
        <dbReference type="ARBA" id="ARBA00022842"/>
    </source>
</evidence>
<dbReference type="HAMAP" id="MF_01257">
    <property type="entry name" value="CofD"/>
    <property type="match status" value="1"/>
</dbReference>
<dbReference type="PANTHER" id="PTHR43007:SF1">
    <property type="entry name" value="2-PHOSPHO-L-LACTATE TRANSFERASE"/>
    <property type="match status" value="1"/>
</dbReference>
<dbReference type="NCBIfam" id="TIGR01819">
    <property type="entry name" value="F420_cofD"/>
    <property type="match status" value="1"/>
</dbReference>
<evidence type="ECO:0000313" key="4">
    <source>
        <dbReference type="Proteomes" id="UP000240569"/>
    </source>
</evidence>
<proteinExistence type="inferred from homology"/>
<dbReference type="GO" id="GO:0043743">
    <property type="term" value="F:LPPG:FO 2-phospho-L-lactate transferase activity"/>
    <property type="evidence" value="ECO:0007669"/>
    <property type="project" value="InterPro"/>
</dbReference>
<dbReference type="Gene3D" id="3.40.50.10680">
    <property type="entry name" value="CofD-like domains"/>
    <property type="match status" value="1"/>
</dbReference>
<keyword evidence="2" id="KW-0460">Magnesium</keyword>
<accession>A0A2R6AFQ8</accession>
<dbReference type="AlphaFoldDB" id="A0A2R6AFQ8"/>
<dbReference type="InterPro" id="IPR002882">
    <property type="entry name" value="CofD"/>
</dbReference>
<dbReference type="GO" id="GO:0000287">
    <property type="term" value="F:magnesium ion binding"/>
    <property type="evidence" value="ECO:0007669"/>
    <property type="project" value="InterPro"/>
</dbReference>
<dbReference type="Gene3D" id="1.10.8.240">
    <property type="entry name" value="CofD-like domain"/>
    <property type="match status" value="1"/>
</dbReference>
<dbReference type="InterPro" id="IPR038136">
    <property type="entry name" value="CofD-like_dom_sf"/>
</dbReference>
<dbReference type="Pfam" id="PF01933">
    <property type="entry name" value="CofD"/>
    <property type="match status" value="1"/>
</dbReference>
<dbReference type="CDD" id="cd07186">
    <property type="entry name" value="CofD_like"/>
    <property type="match status" value="1"/>
</dbReference>
<dbReference type="EMBL" id="NEXD01000040">
    <property type="protein sequence ID" value="PSN85217.1"/>
    <property type="molecule type" value="Genomic_DNA"/>
</dbReference>
<gene>
    <name evidence="3" type="ORF">B9Q02_07180</name>
</gene>
<evidence type="ECO:0000256" key="1">
    <source>
        <dbReference type="ARBA" id="ARBA00022679"/>
    </source>
</evidence>
<sequence>MKIVAIAGGVGAAKFLRGLTRVVDARDVTVIGNVGDNIWVFGVYVAPDLDIVTYALAGVWDDERGWGIKGERFSVRDSLRAFGVKEAEWFALGDQDFATCLFRTLLLKKGEKLSSITDKIRKKFGVRSRIIPVTEQELTTMVRLDNGWVSFEEYYVRLRSEPLIHKIEYKGWESSEPAEGVISAIREADRVFICPSNPLASIAPILVVPGVREELKAIRHKVVAVSPLVKGKAIKGPADRMMAQLGLEPSPKGLASFYKDIAGTLVVDELDRESVVSSGINEPRIVFSDTLMVNENAAERLARQALYL</sequence>
<comment type="caution">
    <text evidence="3">The sequence shown here is derived from an EMBL/GenBank/DDBJ whole genome shotgun (WGS) entry which is preliminary data.</text>
</comment>
<protein>
    <submittedName>
        <fullName evidence="3">2-phospho-L-lactate transferase</fullName>
    </submittedName>
</protein>